<comment type="similarity">
    <text evidence="1 2">Belongs to the small heat shock protein (HSP20) family.</text>
</comment>
<dbReference type="Gene3D" id="2.60.40.790">
    <property type="match status" value="1"/>
</dbReference>
<feature type="domain" description="SHSP" evidence="3">
    <location>
        <begin position="33"/>
        <end position="146"/>
    </location>
</feature>
<evidence type="ECO:0000313" key="5">
    <source>
        <dbReference type="Proteomes" id="UP000051804"/>
    </source>
</evidence>
<evidence type="ECO:0000256" key="2">
    <source>
        <dbReference type="RuleBase" id="RU003616"/>
    </source>
</evidence>
<dbReference type="InterPro" id="IPR002068">
    <property type="entry name" value="A-crystallin/Hsp20_dom"/>
</dbReference>
<organism evidence="4 5">
    <name type="scientific">Lacticaseibacillus nasuensis JCM 17158</name>
    <dbReference type="NCBI Taxonomy" id="1291734"/>
    <lineage>
        <taxon>Bacteria</taxon>
        <taxon>Bacillati</taxon>
        <taxon>Bacillota</taxon>
        <taxon>Bacilli</taxon>
        <taxon>Lactobacillales</taxon>
        <taxon>Lactobacillaceae</taxon>
        <taxon>Lacticaseibacillus</taxon>
    </lineage>
</organism>
<keyword evidence="4" id="KW-0346">Stress response</keyword>
<evidence type="ECO:0000256" key="1">
    <source>
        <dbReference type="PROSITE-ProRule" id="PRU00285"/>
    </source>
</evidence>
<dbReference type="PROSITE" id="PS01031">
    <property type="entry name" value="SHSP"/>
    <property type="match status" value="1"/>
</dbReference>
<dbReference type="CDD" id="cd06471">
    <property type="entry name" value="ACD_LpsHSP_like"/>
    <property type="match status" value="1"/>
</dbReference>
<reference evidence="4 5" key="1">
    <citation type="journal article" date="2015" name="Genome Announc.">
        <title>Expanding the biotechnology potential of lactobacilli through comparative genomics of 213 strains and associated genera.</title>
        <authorList>
            <person name="Sun Z."/>
            <person name="Harris H.M."/>
            <person name="McCann A."/>
            <person name="Guo C."/>
            <person name="Argimon S."/>
            <person name="Zhang W."/>
            <person name="Yang X."/>
            <person name="Jeffery I.B."/>
            <person name="Cooney J.C."/>
            <person name="Kagawa T.F."/>
            <person name="Liu W."/>
            <person name="Song Y."/>
            <person name="Salvetti E."/>
            <person name="Wrobel A."/>
            <person name="Rasinkangas P."/>
            <person name="Parkhill J."/>
            <person name="Rea M.C."/>
            <person name="O'Sullivan O."/>
            <person name="Ritari J."/>
            <person name="Douillard F.P."/>
            <person name="Paul Ross R."/>
            <person name="Yang R."/>
            <person name="Briner A.E."/>
            <person name="Felis G.E."/>
            <person name="de Vos W.M."/>
            <person name="Barrangou R."/>
            <person name="Klaenhammer T.R."/>
            <person name="Caufield P.W."/>
            <person name="Cui Y."/>
            <person name="Zhang H."/>
            <person name="O'Toole P.W."/>
        </authorList>
    </citation>
    <scope>NUCLEOTIDE SEQUENCE [LARGE SCALE GENOMIC DNA]</scope>
    <source>
        <strain evidence="4 5">JCM 17158</strain>
    </source>
</reference>
<keyword evidence="5" id="KW-1185">Reference proteome</keyword>
<evidence type="ECO:0000313" key="4">
    <source>
        <dbReference type="EMBL" id="KRK73976.1"/>
    </source>
</evidence>
<protein>
    <submittedName>
        <fullName evidence="4">Heat shock protein Hsp20</fullName>
    </submittedName>
</protein>
<dbReference type="EMBL" id="AZDJ01000003">
    <property type="protein sequence ID" value="KRK73976.1"/>
    <property type="molecule type" value="Genomic_DNA"/>
</dbReference>
<accession>A0A0R1JS98</accession>
<dbReference type="STRING" id="1291734.FD02_GL001810"/>
<dbReference type="InterPro" id="IPR008978">
    <property type="entry name" value="HSP20-like_chaperone"/>
</dbReference>
<gene>
    <name evidence="4" type="ORF">FD02_GL001810</name>
</gene>
<dbReference type="AlphaFoldDB" id="A0A0R1JS98"/>
<dbReference type="InterPro" id="IPR031107">
    <property type="entry name" value="Small_HSP"/>
</dbReference>
<dbReference type="PATRIC" id="fig|1291734.4.peg.1859"/>
<evidence type="ECO:0000259" key="3">
    <source>
        <dbReference type="PROSITE" id="PS01031"/>
    </source>
</evidence>
<dbReference type="Pfam" id="PF00011">
    <property type="entry name" value="HSP20"/>
    <property type="match status" value="1"/>
</dbReference>
<sequence>MIVMANELMRRNDWLDDPFFGDFGRRFFADFAPAQASQVLKTDIKETDKSYIAKVDVPGIEKQDIQLNYQDNVLNIGVKKAGFDDHEDKDGNLLMSERHYGSMSRSYRLPNVDEANIKASYDKGVLTITLPKLTEVTQDPHHIEIN</sequence>
<dbReference type="Proteomes" id="UP000051804">
    <property type="component" value="Unassembled WGS sequence"/>
</dbReference>
<proteinExistence type="inferred from homology"/>
<dbReference type="PANTHER" id="PTHR11527">
    <property type="entry name" value="HEAT-SHOCK PROTEIN 20 FAMILY MEMBER"/>
    <property type="match status" value="1"/>
</dbReference>
<name>A0A0R1JS98_9LACO</name>
<dbReference type="SUPFAM" id="SSF49764">
    <property type="entry name" value="HSP20-like chaperones"/>
    <property type="match status" value="1"/>
</dbReference>
<comment type="caution">
    <text evidence="4">The sequence shown here is derived from an EMBL/GenBank/DDBJ whole genome shotgun (WGS) entry which is preliminary data.</text>
</comment>